<dbReference type="EMBL" id="BMAQ01000001">
    <property type="protein sequence ID" value="GFR36824.1"/>
    <property type="molecule type" value="Genomic_DNA"/>
</dbReference>
<reference evidence="1" key="2">
    <citation type="journal article" date="2021" name="Data Brief">
        <title>Draft genome sequence data of the facultative, thermophilic, xylanolytic bacterium Paenibacillus sp. strain DA-C8.</title>
        <authorList>
            <person name="Chhe C."/>
            <person name="Uke A."/>
            <person name="Baramee S."/>
            <person name="Ungkulpasvich U."/>
            <person name="Tachaapaikoon C."/>
            <person name="Pason P."/>
            <person name="Waeonukul R."/>
            <person name="Ratanakhanokchai K."/>
            <person name="Kosugi A."/>
        </authorList>
    </citation>
    <scope>NUCLEOTIDE SEQUENCE</scope>
    <source>
        <strain evidence="1">DA-C8</strain>
    </source>
</reference>
<protein>
    <submittedName>
        <fullName evidence="1">Uncharacterized protein</fullName>
    </submittedName>
</protein>
<name>A0A916QC44_9BACL</name>
<reference evidence="1" key="1">
    <citation type="submission" date="2020-08" db="EMBL/GenBank/DDBJ databases">
        <authorList>
            <person name="Uke A."/>
            <person name="Chhe C."/>
            <person name="Baramee S."/>
            <person name="Kosugi A."/>
        </authorList>
    </citation>
    <scope>NUCLEOTIDE SEQUENCE</scope>
    <source>
        <strain evidence="1">DA-C8</strain>
    </source>
</reference>
<comment type="caution">
    <text evidence="1">The sequence shown here is derived from an EMBL/GenBank/DDBJ whole genome shotgun (WGS) entry which is preliminary data.</text>
</comment>
<accession>A0A916QC44</accession>
<organism evidence="1 2">
    <name type="scientific">Insulibacter thermoxylanivorax</name>
    <dbReference type="NCBI Taxonomy" id="2749268"/>
    <lineage>
        <taxon>Bacteria</taxon>
        <taxon>Bacillati</taxon>
        <taxon>Bacillota</taxon>
        <taxon>Bacilli</taxon>
        <taxon>Bacillales</taxon>
        <taxon>Paenibacillaceae</taxon>
        <taxon>Insulibacter</taxon>
    </lineage>
</organism>
<evidence type="ECO:0000313" key="1">
    <source>
        <dbReference type="EMBL" id="GFR36824.1"/>
    </source>
</evidence>
<dbReference type="Proteomes" id="UP000654993">
    <property type="component" value="Unassembled WGS sequence"/>
</dbReference>
<sequence length="50" mass="5900">MRKDETVNAGTVQERMRNVMKGSLFHVERDYARCFDGKGRKQMSQYACNR</sequence>
<gene>
    <name evidence="1" type="ORF">PRECH8_01200</name>
</gene>
<keyword evidence="2" id="KW-1185">Reference proteome</keyword>
<dbReference type="AlphaFoldDB" id="A0A916QC44"/>
<evidence type="ECO:0000313" key="2">
    <source>
        <dbReference type="Proteomes" id="UP000654993"/>
    </source>
</evidence>
<proteinExistence type="predicted"/>